<protein>
    <recommendedName>
        <fullName evidence="11">1,3-beta-glucanosyltransferase</fullName>
        <ecNumber evidence="11">2.4.1.-</ecNumber>
    </recommendedName>
</protein>
<evidence type="ECO:0000256" key="9">
    <source>
        <dbReference type="ARBA" id="ARBA00023288"/>
    </source>
</evidence>
<dbReference type="GO" id="GO:0005886">
    <property type="term" value="C:plasma membrane"/>
    <property type="evidence" value="ECO:0007669"/>
    <property type="project" value="UniProtKB-SubCell"/>
</dbReference>
<dbReference type="Proteomes" id="UP000095038">
    <property type="component" value="Unassembled WGS sequence"/>
</dbReference>
<evidence type="ECO:0000256" key="5">
    <source>
        <dbReference type="ARBA" id="ARBA00022679"/>
    </source>
</evidence>
<dbReference type="InterPro" id="IPR017853">
    <property type="entry name" value="GH"/>
</dbReference>
<name>A0A1D2VQB3_9ASCO</name>
<keyword evidence="6" id="KW-0732">Signal</keyword>
<dbReference type="AlphaFoldDB" id="A0A1D2VQB3"/>
<feature type="non-terminal residue" evidence="13">
    <location>
        <position position="417"/>
    </location>
</feature>
<evidence type="ECO:0000256" key="4">
    <source>
        <dbReference type="ARBA" id="ARBA00022622"/>
    </source>
</evidence>
<feature type="compositionally biased region" description="Low complexity" evidence="12">
    <location>
        <begin position="376"/>
        <end position="385"/>
    </location>
</feature>
<dbReference type="GO" id="GO:0031505">
    <property type="term" value="P:fungal-type cell wall organization"/>
    <property type="evidence" value="ECO:0007669"/>
    <property type="project" value="TreeGrafter"/>
</dbReference>
<dbReference type="Pfam" id="PF03198">
    <property type="entry name" value="Glyco_hydro_72"/>
    <property type="match status" value="1"/>
</dbReference>
<dbReference type="GO" id="GO:0016787">
    <property type="term" value="F:hydrolase activity"/>
    <property type="evidence" value="ECO:0007669"/>
    <property type="project" value="UniProtKB-KW"/>
</dbReference>
<dbReference type="RefSeq" id="XP_020050054.1">
    <property type="nucleotide sequence ID" value="XM_020189571.1"/>
</dbReference>
<comment type="similarity">
    <text evidence="3 11">Belongs to the glycosyl hydrolase 72 family.</text>
</comment>
<comment type="function">
    <text evidence="11">Splits internally a 1,3-beta-glucan molecule and transfers the newly generated reducing end (the donor) to the non-reducing end of another 1,3-beta-glucan molecule (the acceptor) forming a 1,3-beta linkage, resulting in the elongation of 1,3-beta-glucan chains in the cell wall.</text>
</comment>
<dbReference type="EC" id="2.4.1.-" evidence="11"/>
<keyword evidence="5 11" id="KW-0808">Transferase</keyword>
<comment type="subcellular location">
    <subcellularLocation>
        <location evidence="1">Cell envelope</location>
    </subcellularLocation>
    <subcellularLocation>
        <location evidence="11">Cell membrane</location>
        <topology evidence="11">Lipid-anchor</topology>
        <topology evidence="11">GPI-anchor</topology>
    </subcellularLocation>
    <subcellularLocation>
        <location evidence="2">Membrane</location>
        <topology evidence="2">Lipid-anchor</topology>
        <topology evidence="2">GPI-anchor</topology>
    </subcellularLocation>
</comment>
<dbReference type="GeneID" id="30963207"/>
<evidence type="ECO:0000313" key="13">
    <source>
        <dbReference type="EMBL" id="ODV63747.1"/>
    </source>
</evidence>
<keyword evidence="7 11" id="KW-0472">Membrane</keyword>
<dbReference type="STRING" id="1344418.A0A1D2VQB3"/>
<keyword evidence="9 11" id="KW-0449">Lipoprotein</keyword>
<gene>
    <name evidence="13" type="ORF">ASCRUDRAFT_19121</name>
</gene>
<keyword evidence="10" id="KW-0961">Cell wall biogenesis/degradation</keyword>
<feature type="non-terminal residue" evidence="13">
    <location>
        <position position="1"/>
    </location>
</feature>
<dbReference type="GO" id="GO:0071970">
    <property type="term" value="P:fungal-type cell wall (1-&gt;3)-beta-D-glucan biosynthetic process"/>
    <property type="evidence" value="ECO:0007669"/>
    <property type="project" value="TreeGrafter"/>
</dbReference>
<proteinExistence type="inferred from homology"/>
<keyword evidence="13" id="KW-0378">Hydrolase</keyword>
<accession>A0A1D2VQB3</accession>
<dbReference type="GO" id="GO:0042124">
    <property type="term" value="F:1,3-beta-glucanosyltransferase activity"/>
    <property type="evidence" value="ECO:0007669"/>
    <property type="project" value="TreeGrafter"/>
</dbReference>
<feature type="compositionally biased region" description="Low complexity" evidence="12">
    <location>
        <begin position="394"/>
        <end position="417"/>
    </location>
</feature>
<evidence type="ECO:0000256" key="8">
    <source>
        <dbReference type="ARBA" id="ARBA00023180"/>
    </source>
</evidence>
<dbReference type="InParanoid" id="A0A1D2VQB3"/>
<dbReference type="EMBL" id="KV454475">
    <property type="protein sequence ID" value="ODV63747.1"/>
    <property type="molecule type" value="Genomic_DNA"/>
</dbReference>
<sequence>PVIEIKGNAFWNSDTAERFYIKGLDYQPRSTNASQSFYDHLADKSTCERDIEYFKDLGINTIRVYSIDNSLDHDYCMNLLDEAGIYLILDINTPEASIHREGPECSYNMFYLQSIFSTVDVMAKYDNLIGFFAGNEVINDPSNTNSAKYVKAIVRDLKNYISSQNYRKIPVGFSAADVVSLREQMKDYFYCGDDDAAKIDFWGHNVYSWCGESDMEASGFNDLLDLFENYPIPNFFSEFGCNTISPRIFQEVQAIFSSQMSSVFSGGLAYEYSQEDNNYGLVKITDGKVSTLPDYDYLKSEFESINLPSGDGDYSNSKSSISCPTVQAGIWDSDNDLPTLDDIDIFFSNGAGKHLGANAGDTRFKCSSNFDYNKFSSSSSSSSSSKTTLLSVRQSKTSQSQTKTITSSLSSSTSSTT</sequence>
<keyword evidence="4 11" id="KW-0336">GPI-anchor</keyword>
<evidence type="ECO:0000256" key="10">
    <source>
        <dbReference type="ARBA" id="ARBA00023316"/>
    </source>
</evidence>
<dbReference type="PANTHER" id="PTHR31468:SF5">
    <property type="entry name" value="1,3-BETA-GLUCANOSYLTRANSFERASE GAS5"/>
    <property type="match status" value="1"/>
</dbReference>
<keyword evidence="14" id="KW-1185">Reference proteome</keyword>
<evidence type="ECO:0000256" key="1">
    <source>
        <dbReference type="ARBA" id="ARBA00004196"/>
    </source>
</evidence>
<organism evidence="13 14">
    <name type="scientific">Ascoidea rubescens DSM 1968</name>
    <dbReference type="NCBI Taxonomy" id="1344418"/>
    <lineage>
        <taxon>Eukaryota</taxon>
        <taxon>Fungi</taxon>
        <taxon>Dikarya</taxon>
        <taxon>Ascomycota</taxon>
        <taxon>Saccharomycotina</taxon>
        <taxon>Saccharomycetes</taxon>
        <taxon>Ascoideaceae</taxon>
        <taxon>Ascoidea</taxon>
    </lineage>
</organism>
<dbReference type="Gene3D" id="3.20.20.80">
    <property type="entry name" value="Glycosidases"/>
    <property type="match status" value="1"/>
</dbReference>
<evidence type="ECO:0000313" key="14">
    <source>
        <dbReference type="Proteomes" id="UP000095038"/>
    </source>
</evidence>
<dbReference type="OrthoDB" id="421038at2759"/>
<evidence type="ECO:0000256" key="2">
    <source>
        <dbReference type="ARBA" id="ARBA00004589"/>
    </source>
</evidence>
<dbReference type="InterPro" id="IPR004886">
    <property type="entry name" value="Glucanosyltransferase"/>
</dbReference>
<evidence type="ECO:0000256" key="7">
    <source>
        <dbReference type="ARBA" id="ARBA00023136"/>
    </source>
</evidence>
<reference evidence="14" key="1">
    <citation type="submission" date="2016-05" db="EMBL/GenBank/DDBJ databases">
        <title>Comparative genomics of biotechnologically important yeasts.</title>
        <authorList>
            <consortium name="DOE Joint Genome Institute"/>
            <person name="Riley R."/>
            <person name="Haridas S."/>
            <person name="Wolfe K.H."/>
            <person name="Lopes M.R."/>
            <person name="Hittinger C.T."/>
            <person name="Goker M."/>
            <person name="Salamov A."/>
            <person name="Wisecaver J."/>
            <person name="Long T.M."/>
            <person name="Aerts A.L."/>
            <person name="Barry K."/>
            <person name="Choi C."/>
            <person name="Clum A."/>
            <person name="Coughlan A.Y."/>
            <person name="Deshpande S."/>
            <person name="Douglass A.P."/>
            <person name="Hanson S.J."/>
            <person name="Klenk H.-P."/>
            <person name="Labutti K."/>
            <person name="Lapidus A."/>
            <person name="Lindquist E."/>
            <person name="Lipzen A."/>
            <person name="Meier-Kolthoff J.P."/>
            <person name="Ohm R.A."/>
            <person name="Otillar R.P."/>
            <person name="Pangilinan J."/>
            <person name="Peng Y."/>
            <person name="Rokas A."/>
            <person name="Rosa C.A."/>
            <person name="Scheuner C."/>
            <person name="Sibirny A.A."/>
            <person name="Slot J.C."/>
            <person name="Stielow J.B."/>
            <person name="Sun H."/>
            <person name="Kurtzman C.P."/>
            <person name="Blackwell M."/>
            <person name="Grigoriev I.V."/>
            <person name="Jeffries T.W."/>
        </authorList>
    </citation>
    <scope>NUCLEOTIDE SEQUENCE [LARGE SCALE GENOMIC DNA]</scope>
    <source>
        <strain evidence="14">DSM 1968</strain>
    </source>
</reference>
<evidence type="ECO:0000256" key="3">
    <source>
        <dbReference type="ARBA" id="ARBA00007528"/>
    </source>
</evidence>
<evidence type="ECO:0000256" key="12">
    <source>
        <dbReference type="SAM" id="MobiDB-lite"/>
    </source>
</evidence>
<evidence type="ECO:0000256" key="6">
    <source>
        <dbReference type="ARBA" id="ARBA00022729"/>
    </source>
</evidence>
<keyword evidence="8" id="KW-0325">Glycoprotein</keyword>
<evidence type="ECO:0000256" key="11">
    <source>
        <dbReference type="RuleBase" id="RU361209"/>
    </source>
</evidence>
<dbReference type="GO" id="GO:0098552">
    <property type="term" value="C:side of membrane"/>
    <property type="evidence" value="ECO:0007669"/>
    <property type="project" value="UniProtKB-KW"/>
</dbReference>
<dbReference type="SUPFAM" id="SSF51445">
    <property type="entry name" value="(Trans)glycosidases"/>
    <property type="match status" value="1"/>
</dbReference>
<dbReference type="PANTHER" id="PTHR31468">
    <property type="entry name" value="1,3-BETA-GLUCANOSYLTRANSFERASE GAS1"/>
    <property type="match status" value="1"/>
</dbReference>
<feature type="region of interest" description="Disordered" evidence="12">
    <location>
        <begin position="375"/>
        <end position="417"/>
    </location>
</feature>